<evidence type="ECO:0000313" key="3">
    <source>
        <dbReference type="EMBL" id="TPE57143.1"/>
    </source>
</evidence>
<dbReference type="PROSITE" id="PS51820">
    <property type="entry name" value="PA14"/>
    <property type="match status" value="1"/>
</dbReference>
<dbReference type="Proteomes" id="UP000319776">
    <property type="component" value="Unassembled WGS sequence"/>
</dbReference>
<dbReference type="InterPro" id="IPR031161">
    <property type="entry name" value="Peptidase_M60_dom"/>
</dbReference>
<keyword evidence="4" id="KW-1185">Reference proteome</keyword>
<dbReference type="EMBL" id="VFSS01000008">
    <property type="protein sequence ID" value="TPE57143.1"/>
    <property type="molecule type" value="Genomic_DNA"/>
</dbReference>
<dbReference type="SUPFAM" id="SSF56988">
    <property type="entry name" value="Anthrax protective antigen"/>
    <property type="match status" value="1"/>
</dbReference>
<feature type="domain" description="Peptidase M60" evidence="1">
    <location>
        <begin position="451"/>
        <end position="785"/>
    </location>
</feature>
<dbReference type="Pfam" id="PF13402">
    <property type="entry name" value="Peptidase_M60"/>
    <property type="match status" value="1"/>
</dbReference>
<evidence type="ECO:0000259" key="1">
    <source>
        <dbReference type="PROSITE" id="PS51723"/>
    </source>
</evidence>
<organism evidence="3 4">
    <name type="scientific">[Mycoplasma] falconis</name>
    <dbReference type="NCBI Taxonomy" id="92403"/>
    <lineage>
        <taxon>Bacteria</taxon>
        <taxon>Bacillati</taxon>
        <taxon>Mycoplasmatota</taxon>
        <taxon>Mycoplasmoidales</taxon>
        <taxon>Metamycoplasmataceae</taxon>
        <taxon>Metamycoplasma</taxon>
    </lineage>
</organism>
<dbReference type="PROSITE" id="PS51723">
    <property type="entry name" value="PEPTIDASE_M60"/>
    <property type="match status" value="1"/>
</dbReference>
<dbReference type="OrthoDB" id="393070at2"/>
<feature type="domain" description="PA14" evidence="2">
    <location>
        <begin position="980"/>
        <end position="1133"/>
    </location>
</feature>
<reference evidence="3 4" key="1">
    <citation type="submission" date="2019-06" db="EMBL/GenBank/DDBJ databases">
        <title>Mycoplasma falconis type strain whole genome sequence.</title>
        <authorList>
            <person name="Spergser J."/>
        </authorList>
    </citation>
    <scope>NUCLEOTIDE SEQUENCE [LARGE SCALE GENOMIC DNA]</scope>
    <source>
        <strain evidence="3 4">ATCC 51372</strain>
    </source>
</reference>
<proteinExistence type="predicted"/>
<evidence type="ECO:0000259" key="2">
    <source>
        <dbReference type="PROSITE" id="PS51820"/>
    </source>
</evidence>
<dbReference type="InterPro" id="IPR011658">
    <property type="entry name" value="PA14_dom"/>
</dbReference>
<gene>
    <name evidence="3" type="ORF">FJO69_02310</name>
</gene>
<dbReference type="InterPro" id="IPR037524">
    <property type="entry name" value="PA14/GLEYA"/>
</dbReference>
<accession>A0A501X9T8</accession>
<dbReference type="RefSeq" id="WP_140781438.1">
    <property type="nucleotide sequence ID" value="NZ_VFSS01000008.1"/>
</dbReference>
<comment type="caution">
    <text evidence="3">The sequence shown here is derived from an EMBL/GenBank/DDBJ whole genome shotgun (WGS) entry which is preliminary data.</text>
</comment>
<evidence type="ECO:0008006" key="5">
    <source>
        <dbReference type="Google" id="ProtNLM"/>
    </source>
</evidence>
<dbReference type="PROSITE" id="PS51257">
    <property type="entry name" value="PROKAR_LIPOPROTEIN"/>
    <property type="match status" value="1"/>
</dbReference>
<protein>
    <recommendedName>
        <fullName evidence="5">PA14 domain-containing protein</fullName>
    </recommendedName>
</protein>
<dbReference type="SMART" id="SM01276">
    <property type="entry name" value="M60-like"/>
    <property type="match status" value="1"/>
</dbReference>
<dbReference type="Pfam" id="PF07691">
    <property type="entry name" value="PA14"/>
    <property type="match status" value="1"/>
</dbReference>
<evidence type="ECO:0000313" key="4">
    <source>
        <dbReference type="Proteomes" id="UP000319776"/>
    </source>
</evidence>
<sequence length="1456" mass="167469">MKKNKKIYYAALPLASAVGFLSLSCTNSCDVKAEDQQQLEAKAQNVHVVLNVEPKDTIASLINQSNITFSGFNQNDYEIIELSFLSNGTTLTVSYKLKNKHTNLISKTNQRVFEGFKESTIDDISDEDKIYKSRVEVSNKGYFIDKYQPITLSFASDFSDFKPLSYKWYANDVQVYQADQPVLLVKQEQIAKDSKYQLEITWNSKGEIKTHKFDAVDIFKTNPLADVLISASNNGLLVDNKTTLQVENKPNNQTIKTTWYNAKTNNELAQGDTYEANEESSYYAIIENKDQIKWKTNEVKVSDLPLANLNADFKAQLVDKVTNSTYSDKILSYVKRTPNKEVYETDLLKEYGDKGFRYPGWDYNYEANNQEKSFLTYEENGKSVKVNVSEKLMAERVPGTDKKFNDTQWIKSEIEKGTLKKHPFADCWFKRNVTDKTLSVTKEFKLSTFMTGMNATGLFIPAGEVAEIEFDEETYEMLKSIYGGKNADIAIKFIVNENYWDNYPFNDSGRISNRYPYMRTEFRYWFKDIDANTRRIKLGSPFGGSISAYITAKLTDKTGSPLDLKFKIYNAVENLHYVYGQTTKEEWEEQLKRIRQGKINAPVASIQTNYSSILVPAPLPKVGNIALKNLVFPEENIKKWEDFYETSYLWNDYSGPKLSLKYNDDIWGWAAAWGGGFNLYAPVSWGARYFSGPDKFGFDNWGNYHEVNQNFENYQDPFNIRDHGWTNIPSLINTSFINDKNAYRTVVNLDNEGSAGWASLSSINAIAKNRNDWYGLYGAMIYQLGPINFMKWTKASAKADKHNKGLETTKFLSDYFGLNMHYAMKSFNKVGDKFNKYIADEANNDLIKQMNEYPAIDFVGNIYAAGQYRYIPSTNSWEYPSDTMSEFLIPAGKEYVFDFNIAIRSKNPNFKFDQVIIAPSTKWGGTIKQDLNDKNKFIYKANPDFYDKIDEFDVTIIPSKFEGRPDKYVPAYKYKVKVRSIYNALVGYSYDSIPEGENVSSVTKVLEAVEKHNLHDKAIRFVADSGAVGGYINWEKRKLVEMRAKFVAPETSDYKFNAQWDDYVYVFVNGEKIVEKNSYGPSFQDLATYHFEKGKVYDIRFGAYNGGGEGGINMRLIQVKDDGSFVKFVDMAANSLLDDIDTDNMTDEEIQDLLTNQSYKHQPRFKEKTSDFDIQTQRLNIEKKINEEFNFKELIGNANLAKIMDGNVNRHFEIWNTRAIKAQVEYKNPINLNYFDVRRRDHWSQKEFAPDFWTITLYFADGSQETVVDGIVPTNDYKTLTYRIKLAKNYYNVKKMAIYGERKQMGPSDQNGVVLAEFIPGFEFKQPDVLNINNPNIDFYGDWTFHNNKEDGYGSLVNEISVESKSKGSYLEFDLPTKDLSIIANIFNQNSKVDFYVDNKLIYQDYEFKGVSGSFNSNVLQYIDSSLNNGSHHFKIVNKGDEPLIINYFGYTNTDK</sequence>
<name>A0A501X9T8_9BACT</name>